<name>A0A5A7NZR9_STRAF</name>
<dbReference type="Pfam" id="PF25019">
    <property type="entry name" value="LRR_R13L1-DRL21"/>
    <property type="match status" value="1"/>
</dbReference>
<dbReference type="Gene3D" id="3.80.10.10">
    <property type="entry name" value="Ribonuclease Inhibitor"/>
    <property type="match status" value="1"/>
</dbReference>
<keyword evidence="3" id="KW-1185">Reference proteome</keyword>
<dbReference type="EMBL" id="BKCP01000669">
    <property type="protein sequence ID" value="GER25972.1"/>
    <property type="molecule type" value="Genomic_DNA"/>
</dbReference>
<dbReference type="PANTHER" id="PTHR47186">
    <property type="entry name" value="LEUCINE-RICH REPEAT-CONTAINING PROTEIN 57"/>
    <property type="match status" value="1"/>
</dbReference>
<protein>
    <submittedName>
        <fullName evidence="2">Disease resistance protein</fullName>
    </submittedName>
</protein>
<feature type="domain" description="R13L1/DRL21-like LRR repeat region" evidence="1">
    <location>
        <begin position="204"/>
        <end position="291"/>
    </location>
</feature>
<dbReference type="PANTHER" id="PTHR47186:SF3">
    <property type="entry name" value="OS09G0267800 PROTEIN"/>
    <property type="match status" value="1"/>
</dbReference>
<comment type="caution">
    <text evidence="2">The sequence shown here is derived from an EMBL/GenBank/DDBJ whole genome shotgun (WGS) entry which is preliminary data.</text>
</comment>
<sequence length="381" mass="43542">MDDDAELKSQTSMVSNPLHVIHYCDHVIHCCDHVNDLVHVWMAVGFLLPVCSMSLEEVGSFFHSTDNQGLYTMHDFARLVAHDVCFLILVVHYRWKEFSIFACFMTILYLCGHPTRTRAFMLFNAVKNNHTEVTETLLKTSENLYFLRFLDLSGNRFVVLPDVICTFLALQTLRLRDCPTLKELSEDLKDFTFCGILSCDGSSIKELPDMNSLRGLLYIKGLENVPNVEESLGARMSMKTRLETLELQWKPLQLHLVVDVEGERGRQFDVLASLAPHRDLEVLVIKNFNGALKIFSIVDLPKFVEIDEPFYGPGEVKFQSLESFELRNMSALKRWVDVGDTALPNVITYRIENCPILDSWPLRLASVCSFVTQALPMRKVP</sequence>
<reference evidence="3" key="1">
    <citation type="journal article" date="2019" name="Curr. Biol.">
        <title>Genome Sequence of Striga asiatica Provides Insight into the Evolution of Plant Parasitism.</title>
        <authorList>
            <person name="Yoshida S."/>
            <person name="Kim S."/>
            <person name="Wafula E.K."/>
            <person name="Tanskanen J."/>
            <person name="Kim Y.M."/>
            <person name="Honaas L."/>
            <person name="Yang Z."/>
            <person name="Spallek T."/>
            <person name="Conn C.E."/>
            <person name="Ichihashi Y."/>
            <person name="Cheong K."/>
            <person name="Cui S."/>
            <person name="Der J.P."/>
            <person name="Gundlach H."/>
            <person name="Jiao Y."/>
            <person name="Hori C."/>
            <person name="Ishida J.K."/>
            <person name="Kasahara H."/>
            <person name="Kiba T."/>
            <person name="Kim M.S."/>
            <person name="Koo N."/>
            <person name="Laohavisit A."/>
            <person name="Lee Y.H."/>
            <person name="Lumba S."/>
            <person name="McCourt P."/>
            <person name="Mortimer J.C."/>
            <person name="Mutuku J.M."/>
            <person name="Nomura T."/>
            <person name="Sasaki-Sekimoto Y."/>
            <person name="Seto Y."/>
            <person name="Wang Y."/>
            <person name="Wakatake T."/>
            <person name="Sakakibara H."/>
            <person name="Demura T."/>
            <person name="Yamaguchi S."/>
            <person name="Yoneyama K."/>
            <person name="Manabe R.I."/>
            <person name="Nelson D.C."/>
            <person name="Schulman A.H."/>
            <person name="Timko M.P."/>
            <person name="dePamphilis C.W."/>
            <person name="Choi D."/>
            <person name="Shirasu K."/>
        </authorList>
    </citation>
    <scope>NUCLEOTIDE SEQUENCE [LARGE SCALE GENOMIC DNA]</scope>
    <source>
        <strain evidence="3">cv. UVA1</strain>
    </source>
</reference>
<proteinExistence type="predicted"/>
<evidence type="ECO:0000313" key="3">
    <source>
        <dbReference type="Proteomes" id="UP000325081"/>
    </source>
</evidence>
<accession>A0A5A7NZR9</accession>
<evidence type="ECO:0000313" key="2">
    <source>
        <dbReference type="EMBL" id="GER25972.1"/>
    </source>
</evidence>
<dbReference type="SUPFAM" id="SSF52058">
    <property type="entry name" value="L domain-like"/>
    <property type="match status" value="1"/>
</dbReference>
<dbReference type="Proteomes" id="UP000325081">
    <property type="component" value="Unassembled WGS sequence"/>
</dbReference>
<organism evidence="2 3">
    <name type="scientific">Striga asiatica</name>
    <name type="common">Asiatic witchweed</name>
    <name type="synonym">Buchnera asiatica</name>
    <dbReference type="NCBI Taxonomy" id="4170"/>
    <lineage>
        <taxon>Eukaryota</taxon>
        <taxon>Viridiplantae</taxon>
        <taxon>Streptophyta</taxon>
        <taxon>Embryophyta</taxon>
        <taxon>Tracheophyta</taxon>
        <taxon>Spermatophyta</taxon>
        <taxon>Magnoliopsida</taxon>
        <taxon>eudicotyledons</taxon>
        <taxon>Gunneridae</taxon>
        <taxon>Pentapetalae</taxon>
        <taxon>asterids</taxon>
        <taxon>lamiids</taxon>
        <taxon>Lamiales</taxon>
        <taxon>Orobanchaceae</taxon>
        <taxon>Buchnereae</taxon>
        <taxon>Striga</taxon>
    </lineage>
</organism>
<evidence type="ECO:0000259" key="1">
    <source>
        <dbReference type="Pfam" id="PF25019"/>
    </source>
</evidence>
<dbReference type="AlphaFoldDB" id="A0A5A7NZR9"/>
<dbReference type="InterPro" id="IPR056789">
    <property type="entry name" value="LRR_R13L1-DRL21"/>
</dbReference>
<dbReference type="OrthoDB" id="1626084at2759"/>
<gene>
    <name evidence="2" type="ORF">STAS_01580</name>
</gene>
<dbReference type="InterPro" id="IPR032675">
    <property type="entry name" value="LRR_dom_sf"/>
</dbReference>